<feature type="domain" description="UvrD-like helicase ATP-binding" evidence="6">
    <location>
        <begin position="198"/>
        <end position="316"/>
    </location>
</feature>
<accession>A0ABS4E974</accession>
<keyword evidence="2" id="KW-0378">Hydrolase</keyword>
<protein>
    <recommendedName>
        <fullName evidence="6">UvrD-like helicase ATP-binding domain-containing protein</fullName>
    </recommendedName>
</protein>
<keyword evidence="5" id="KW-0175">Coiled coil</keyword>
<evidence type="ECO:0000256" key="1">
    <source>
        <dbReference type="ARBA" id="ARBA00022741"/>
    </source>
</evidence>
<dbReference type="RefSeq" id="WP_209455979.1">
    <property type="nucleotide sequence ID" value="NZ_BAAACS010000012.1"/>
</dbReference>
<evidence type="ECO:0000313" key="8">
    <source>
        <dbReference type="Proteomes" id="UP000767291"/>
    </source>
</evidence>
<proteinExistence type="predicted"/>
<gene>
    <name evidence="7" type="ORF">J2Z43_000856</name>
</gene>
<evidence type="ECO:0000313" key="7">
    <source>
        <dbReference type="EMBL" id="MBP1854466.1"/>
    </source>
</evidence>
<dbReference type="Proteomes" id="UP000767291">
    <property type="component" value="Unassembled WGS sequence"/>
</dbReference>
<evidence type="ECO:0000256" key="3">
    <source>
        <dbReference type="ARBA" id="ARBA00022806"/>
    </source>
</evidence>
<sequence length="592" mass="69228">MIQYVDIKSQLDALKIKEIERTFYEKLDKNTKIIPKVTPFKGINTDLLYIKDNKPLFIKFVDTTEDLFSILEEELIEVMDEEFGLLKNKMNLNFRNISYNYIFIMPYVEIDDNFGFDEFIKNHVIDKNKLSDIIGGKISLDEYLQDENDGVSLNLYLLDVCSEYYLINDSLHLNENFKKISFYNDDYEYTATMMEESQIKEAISINYGNSLIEGASGTGKTSIMLSRAIKLSKVYPHHNFLIFTHNKQSCNELRELLEILYKDNNNLEVHTFGSFIFKLAKKYSLILDYTMLKNDYEKTFKNLVKQAENIIKNKNMFKGIFIDEAECFADDDIKFIQEFLYKAKYIFNIYSCGSLNISNNLNIFKTPYEYIEFDENLFLNCNYRQTKELAGFVNKFAENSNKFIRNLKSNVDYDIFYKMDAIRSLDSSVDIIKVSDLDDQISSVIWEIEYLTSKLGIKHEEIAVIYPYNKKRLKNGNTIYFQYMLKKAFESTNIPYIYADENLTNLSKKMGVTLSNIYTIKSLEYKAVIVCELEMLYNQTIADTDQDYQVNDFVGDLNKIYLSLSRASNCLKIVTTFDEDGSDLVKLIVDSK</sequence>
<evidence type="ECO:0000256" key="4">
    <source>
        <dbReference type="ARBA" id="ARBA00022840"/>
    </source>
</evidence>
<evidence type="ECO:0000256" key="5">
    <source>
        <dbReference type="SAM" id="Coils"/>
    </source>
</evidence>
<dbReference type="Pfam" id="PF00580">
    <property type="entry name" value="UvrD-helicase"/>
    <property type="match status" value="1"/>
</dbReference>
<dbReference type="InterPro" id="IPR027417">
    <property type="entry name" value="P-loop_NTPase"/>
</dbReference>
<keyword evidence="8" id="KW-1185">Reference proteome</keyword>
<dbReference type="Gene3D" id="3.40.50.300">
    <property type="entry name" value="P-loop containing nucleotide triphosphate hydrolases"/>
    <property type="match status" value="2"/>
</dbReference>
<dbReference type="PANTHER" id="PTHR11070:SF2">
    <property type="entry name" value="ATP-DEPENDENT DNA HELICASE SRS2"/>
    <property type="match status" value="1"/>
</dbReference>
<keyword evidence="4" id="KW-0067">ATP-binding</keyword>
<dbReference type="SUPFAM" id="SSF52540">
    <property type="entry name" value="P-loop containing nucleoside triphosphate hydrolases"/>
    <property type="match status" value="1"/>
</dbReference>
<evidence type="ECO:0000259" key="6">
    <source>
        <dbReference type="Pfam" id="PF00580"/>
    </source>
</evidence>
<name>A0ABS4E974_9FIRM</name>
<keyword evidence="1" id="KW-0547">Nucleotide-binding</keyword>
<feature type="coiled-coil region" evidence="5">
    <location>
        <begin position="250"/>
        <end position="313"/>
    </location>
</feature>
<dbReference type="InterPro" id="IPR000212">
    <property type="entry name" value="DNA_helicase_UvrD/REP"/>
</dbReference>
<comment type="caution">
    <text evidence="7">The sequence shown here is derived from an EMBL/GenBank/DDBJ whole genome shotgun (WGS) entry which is preliminary data.</text>
</comment>
<organism evidence="7 8">
    <name type="scientific">Metaclostridioides mangenotii</name>
    <dbReference type="NCBI Taxonomy" id="1540"/>
    <lineage>
        <taxon>Bacteria</taxon>
        <taxon>Bacillati</taxon>
        <taxon>Bacillota</taxon>
        <taxon>Clostridia</taxon>
        <taxon>Peptostreptococcales</taxon>
        <taxon>Peptostreptococcaceae</taxon>
        <taxon>Metaclostridioides</taxon>
    </lineage>
</organism>
<reference evidence="7 8" key="1">
    <citation type="submission" date="2021-03" db="EMBL/GenBank/DDBJ databases">
        <title>Genomic Encyclopedia of Type Strains, Phase IV (KMG-IV): sequencing the most valuable type-strain genomes for metagenomic binning, comparative biology and taxonomic classification.</title>
        <authorList>
            <person name="Goeker M."/>
        </authorList>
    </citation>
    <scope>NUCLEOTIDE SEQUENCE [LARGE SCALE GENOMIC DNA]</scope>
    <source>
        <strain evidence="7 8">DSM 1289</strain>
    </source>
</reference>
<evidence type="ECO:0000256" key="2">
    <source>
        <dbReference type="ARBA" id="ARBA00022801"/>
    </source>
</evidence>
<dbReference type="InterPro" id="IPR014016">
    <property type="entry name" value="UvrD-like_ATP-bd"/>
</dbReference>
<dbReference type="PANTHER" id="PTHR11070">
    <property type="entry name" value="UVRD / RECB / PCRA DNA HELICASE FAMILY MEMBER"/>
    <property type="match status" value="1"/>
</dbReference>
<dbReference type="EMBL" id="JAGGJX010000001">
    <property type="protein sequence ID" value="MBP1854466.1"/>
    <property type="molecule type" value="Genomic_DNA"/>
</dbReference>
<keyword evidence="3" id="KW-0347">Helicase</keyword>